<comment type="caution">
    <text evidence="1">The sequence shown here is derived from an EMBL/GenBank/DDBJ whole genome shotgun (WGS) entry which is preliminary data.</text>
</comment>
<reference evidence="1 2" key="1">
    <citation type="submission" date="2015-04" db="EMBL/GenBank/DDBJ databases">
        <title>Draft Genome Sequence of the Novel Agar-Digesting Marine Bacterium Q1.</title>
        <authorList>
            <person name="Li Y."/>
            <person name="Li D."/>
            <person name="Chen G."/>
            <person name="Du Z."/>
        </authorList>
    </citation>
    <scope>NUCLEOTIDE SEQUENCE [LARGE SCALE GENOMIC DNA]</scope>
    <source>
        <strain evidence="1 2">Q1</strain>
    </source>
</reference>
<organism evidence="1 2">
    <name type="scientific">Catenovulum maritimum</name>
    <dbReference type="NCBI Taxonomy" id="1513271"/>
    <lineage>
        <taxon>Bacteria</taxon>
        <taxon>Pseudomonadati</taxon>
        <taxon>Pseudomonadota</taxon>
        <taxon>Gammaproteobacteria</taxon>
        <taxon>Alteromonadales</taxon>
        <taxon>Alteromonadaceae</taxon>
        <taxon>Catenovulum</taxon>
    </lineage>
</organism>
<protein>
    <submittedName>
        <fullName evidence="1">Uncharacterized protein</fullName>
    </submittedName>
</protein>
<sequence length="96" mass="11195">MNSDKLISILSKHSIKKNIVESDSIVIDLELNGDDFDELYFDLIDNYGIDLKKLGHIEKCIHSEGELLDMLFPCKWLLHKIGLRKHRQDEFYSLCS</sequence>
<accession>A0A0J8GW05</accession>
<dbReference type="RefSeq" id="WP_048688938.1">
    <property type="nucleotide sequence ID" value="NZ_KQ130482.1"/>
</dbReference>
<name>A0A0J8GW05_9ALTE</name>
<evidence type="ECO:0000313" key="2">
    <source>
        <dbReference type="Proteomes" id="UP000037600"/>
    </source>
</evidence>
<dbReference type="AlphaFoldDB" id="A0A0J8GW05"/>
<evidence type="ECO:0000313" key="1">
    <source>
        <dbReference type="EMBL" id="KMT66942.1"/>
    </source>
</evidence>
<keyword evidence="2" id="KW-1185">Reference proteome</keyword>
<dbReference type="EMBL" id="LAZL01000002">
    <property type="protein sequence ID" value="KMT66942.1"/>
    <property type="molecule type" value="Genomic_DNA"/>
</dbReference>
<dbReference type="Proteomes" id="UP000037600">
    <property type="component" value="Unassembled WGS sequence"/>
</dbReference>
<proteinExistence type="predicted"/>
<gene>
    <name evidence="1" type="ORF">XM47_02245</name>
</gene>